<reference evidence="4 5" key="1">
    <citation type="journal article" date="2020" name="Mol. Plant">
        <title>The Chromosome-Based Rubber Tree Genome Provides New Insights into Spurge Genome Evolution and Rubber Biosynthesis.</title>
        <authorList>
            <person name="Liu J."/>
            <person name="Shi C."/>
            <person name="Shi C.C."/>
            <person name="Li W."/>
            <person name="Zhang Q.J."/>
            <person name="Zhang Y."/>
            <person name="Li K."/>
            <person name="Lu H.F."/>
            <person name="Shi C."/>
            <person name="Zhu S.T."/>
            <person name="Xiao Z.Y."/>
            <person name="Nan H."/>
            <person name="Yue Y."/>
            <person name="Zhu X.G."/>
            <person name="Wu Y."/>
            <person name="Hong X.N."/>
            <person name="Fan G.Y."/>
            <person name="Tong Y."/>
            <person name="Zhang D."/>
            <person name="Mao C.L."/>
            <person name="Liu Y.L."/>
            <person name="Hao S.J."/>
            <person name="Liu W.Q."/>
            <person name="Lv M.Q."/>
            <person name="Zhang H.B."/>
            <person name="Liu Y."/>
            <person name="Hu-Tang G.R."/>
            <person name="Wang J.P."/>
            <person name="Wang J.H."/>
            <person name="Sun Y.H."/>
            <person name="Ni S.B."/>
            <person name="Chen W.B."/>
            <person name="Zhang X.C."/>
            <person name="Jiao Y.N."/>
            <person name="Eichler E.E."/>
            <person name="Li G.H."/>
            <person name="Liu X."/>
            <person name="Gao L.Z."/>
        </authorList>
    </citation>
    <scope>NUCLEOTIDE SEQUENCE [LARGE SCALE GENOMIC DNA]</scope>
    <source>
        <strain evidence="5">cv. GT1</strain>
        <tissue evidence="4">Leaf</tissue>
    </source>
</reference>
<name>A0A6A6L2E2_HEVBR</name>
<dbReference type="GO" id="GO:0006357">
    <property type="term" value="P:regulation of transcription by RNA polymerase II"/>
    <property type="evidence" value="ECO:0007669"/>
    <property type="project" value="InterPro"/>
</dbReference>
<dbReference type="InterPro" id="IPR036735">
    <property type="entry name" value="NGN_dom_sf"/>
</dbReference>
<dbReference type="CDD" id="cd06081">
    <property type="entry name" value="KOW_Spt5_1"/>
    <property type="match status" value="1"/>
</dbReference>
<dbReference type="InterPro" id="IPR039385">
    <property type="entry name" value="NGN_Euk"/>
</dbReference>
<dbReference type="InterPro" id="IPR039659">
    <property type="entry name" value="SPT5"/>
</dbReference>
<proteinExistence type="predicted"/>
<evidence type="ECO:0000259" key="3">
    <source>
        <dbReference type="Pfam" id="PF23042"/>
    </source>
</evidence>
<dbReference type="AlphaFoldDB" id="A0A6A6L2E2"/>
<sequence>MASKGKEFATGTSSSGDKRKRGGGADEDNPGSGRKRRNRRALRWVKIGVFGCLKSQERTGENAEYPFIPKEEAMDEEEFDKMMEERYKEGSSFVTYAEDDFETKSMERNIHFPSSRDPTIWKVKCMVGRERHSAFCLMQKFADLKSLGTKLQIISAFAVDHVKGFVYIEADKQCDITEACKGLCSIYSTRVAPVPKNEVSHILSVRSKSNVVSEGMWARIKNGKYKGDLAQVVAVNDARKRATVKLIPRIDLQALAQKFSLFEEELT</sequence>
<dbReference type="EMBL" id="JAAGAX010000013">
    <property type="protein sequence ID" value="KAF2295510.1"/>
    <property type="molecule type" value="Genomic_DNA"/>
</dbReference>
<evidence type="ECO:0000256" key="1">
    <source>
        <dbReference type="SAM" id="MobiDB-lite"/>
    </source>
</evidence>
<feature type="domain" description="NGN" evidence="2">
    <location>
        <begin position="120"/>
        <end position="203"/>
    </location>
</feature>
<feature type="domain" description="Spt5 KOW" evidence="3">
    <location>
        <begin position="213"/>
        <end position="259"/>
    </location>
</feature>
<dbReference type="InterPro" id="IPR014722">
    <property type="entry name" value="Rib_uL2_dom2"/>
</dbReference>
<dbReference type="Pfam" id="PF23042">
    <property type="entry name" value="KOW1_SPT5"/>
    <property type="match status" value="1"/>
</dbReference>
<dbReference type="Proteomes" id="UP000467840">
    <property type="component" value="Chromosome 7"/>
</dbReference>
<accession>A0A6A6L2E2</accession>
<comment type="caution">
    <text evidence="4">The sequence shown here is derived from an EMBL/GenBank/DDBJ whole genome shotgun (WGS) entry which is preliminary data.</text>
</comment>
<dbReference type="GO" id="GO:0032784">
    <property type="term" value="P:regulation of DNA-templated transcription elongation"/>
    <property type="evidence" value="ECO:0007669"/>
    <property type="project" value="InterPro"/>
</dbReference>
<feature type="region of interest" description="Disordered" evidence="1">
    <location>
        <begin position="1"/>
        <end position="39"/>
    </location>
</feature>
<dbReference type="CDD" id="cd09888">
    <property type="entry name" value="NGN_Euk"/>
    <property type="match status" value="1"/>
</dbReference>
<dbReference type="GO" id="GO:0032044">
    <property type="term" value="C:DSIF complex"/>
    <property type="evidence" value="ECO:0007669"/>
    <property type="project" value="TreeGrafter"/>
</dbReference>
<gene>
    <name evidence="4" type="ORF">GH714_033093</name>
</gene>
<evidence type="ECO:0000259" key="2">
    <source>
        <dbReference type="Pfam" id="PF03439"/>
    </source>
</evidence>
<evidence type="ECO:0000313" key="5">
    <source>
        <dbReference type="Proteomes" id="UP000467840"/>
    </source>
</evidence>
<dbReference type="GO" id="GO:0003729">
    <property type="term" value="F:mRNA binding"/>
    <property type="evidence" value="ECO:0007669"/>
    <property type="project" value="TreeGrafter"/>
</dbReference>
<protein>
    <submittedName>
        <fullName evidence="4">Uncharacterized protein</fullName>
    </submittedName>
</protein>
<dbReference type="InterPro" id="IPR005100">
    <property type="entry name" value="NGN-domain"/>
</dbReference>
<dbReference type="FunFam" id="3.30.70.940:FF:000010">
    <property type="entry name" value="Protein RNA-directed DNA methylation 3"/>
    <property type="match status" value="1"/>
</dbReference>
<dbReference type="Pfam" id="PF03439">
    <property type="entry name" value="Spt5-NGN"/>
    <property type="match status" value="1"/>
</dbReference>
<dbReference type="Gene3D" id="3.30.70.940">
    <property type="entry name" value="NusG, N-terminal domain"/>
    <property type="match status" value="1"/>
</dbReference>
<dbReference type="PANTHER" id="PTHR11125">
    <property type="entry name" value="SUPPRESSOR OF TY 5"/>
    <property type="match status" value="1"/>
</dbReference>
<dbReference type="InterPro" id="IPR041973">
    <property type="entry name" value="KOW_Spt5_1"/>
</dbReference>
<dbReference type="GO" id="GO:0006368">
    <property type="term" value="P:transcription elongation by RNA polymerase II"/>
    <property type="evidence" value="ECO:0007669"/>
    <property type="project" value="TreeGrafter"/>
</dbReference>
<keyword evidence="5" id="KW-1185">Reference proteome</keyword>
<organism evidence="4 5">
    <name type="scientific">Hevea brasiliensis</name>
    <name type="common">Para rubber tree</name>
    <name type="synonym">Siphonia brasiliensis</name>
    <dbReference type="NCBI Taxonomy" id="3981"/>
    <lineage>
        <taxon>Eukaryota</taxon>
        <taxon>Viridiplantae</taxon>
        <taxon>Streptophyta</taxon>
        <taxon>Embryophyta</taxon>
        <taxon>Tracheophyta</taxon>
        <taxon>Spermatophyta</taxon>
        <taxon>Magnoliopsida</taxon>
        <taxon>eudicotyledons</taxon>
        <taxon>Gunneridae</taxon>
        <taxon>Pentapetalae</taxon>
        <taxon>rosids</taxon>
        <taxon>fabids</taxon>
        <taxon>Malpighiales</taxon>
        <taxon>Euphorbiaceae</taxon>
        <taxon>Crotonoideae</taxon>
        <taxon>Micrandreae</taxon>
        <taxon>Hevea</taxon>
    </lineage>
</organism>
<dbReference type="Gene3D" id="2.30.30.30">
    <property type="match status" value="1"/>
</dbReference>
<evidence type="ECO:0000313" key="4">
    <source>
        <dbReference type="EMBL" id="KAF2295510.1"/>
    </source>
</evidence>
<dbReference type="PANTHER" id="PTHR11125:SF8">
    <property type="entry name" value="PROTEIN RNA-DIRECTED DNA METHYLATION 3"/>
    <property type="match status" value="1"/>
</dbReference>